<proteinExistence type="predicted"/>
<dbReference type="EMBL" id="CACRXK020009961">
    <property type="protein sequence ID" value="CAB4018337.1"/>
    <property type="molecule type" value="Genomic_DNA"/>
</dbReference>
<dbReference type="OrthoDB" id="5954332at2759"/>
<evidence type="ECO:0000313" key="3">
    <source>
        <dbReference type="EMBL" id="CAB4018337.1"/>
    </source>
</evidence>
<evidence type="ECO:0000313" key="4">
    <source>
        <dbReference type="Proteomes" id="UP001152795"/>
    </source>
</evidence>
<dbReference type="InterPro" id="IPR036770">
    <property type="entry name" value="Ankyrin_rpt-contain_sf"/>
</dbReference>
<gene>
    <name evidence="3" type="ORF">PACLA_8A039955</name>
</gene>
<dbReference type="PROSITE" id="PS50088">
    <property type="entry name" value="ANK_REPEAT"/>
    <property type="match status" value="3"/>
</dbReference>
<reference evidence="3" key="1">
    <citation type="submission" date="2020-04" db="EMBL/GenBank/DDBJ databases">
        <authorList>
            <person name="Alioto T."/>
            <person name="Alioto T."/>
            <person name="Gomez Garrido J."/>
        </authorList>
    </citation>
    <scope>NUCLEOTIDE SEQUENCE</scope>
    <source>
        <strain evidence="3">A484AB</strain>
    </source>
</reference>
<evidence type="ECO:0000256" key="2">
    <source>
        <dbReference type="ARBA" id="ARBA00023043"/>
    </source>
</evidence>
<sequence>MASTGDKNTLLSTNENNDPACFLPEGSESLFQYIQEDLKNEANSDPEELTEGNYTVKVFLKAAEKGKIDYALKILEKDASLINCKDSDGYSALHRAAYNGHDHMVKVLLNHGADICSLTENNWQPLHCACRWDQAEVASVLLQNDADINAQTSGGQTPLHLAATYTRDNLLLEVLLMDKRLDPNIVNCQNQTALDLAKRSGKESLFELIEGSVNVQW</sequence>
<dbReference type="SMART" id="SM00248">
    <property type="entry name" value="ANK"/>
    <property type="match status" value="3"/>
</dbReference>
<dbReference type="PANTHER" id="PTHR24198:SF165">
    <property type="entry name" value="ANKYRIN REPEAT-CONTAINING PROTEIN-RELATED"/>
    <property type="match status" value="1"/>
</dbReference>
<dbReference type="PANTHER" id="PTHR24198">
    <property type="entry name" value="ANKYRIN REPEAT AND PROTEIN KINASE DOMAIN-CONTAINING PROTEIN"/>
    <property type="match status" value="1"/>
</dbReference>
<protein>
    <submittedName>
        <fullName evidence="3">Ankyrin repeat domain-containing 49</fullName>
    </submittedName>
</protein>
<comment type="caution">
    <text evidence="3">The sequence shown here is derived from an EMBL/GenBank/DDBJ whole genome shotgun (WGS) entry which is preliminary data.</text>
</comment>
<accession>A0A6S7IKT9</accession>
<dbReference type="Pfam" id="PF12796">
    <property type="entry name" value="Ank_2"/>
    <property type="match status" value="1"/>
</dbReference>
<organism evidence="3 4">
    <name type="scientific">Paramuricea clavata</name>
    <name type="common">Red gorgonian</name>
    <name type="synonym">Violescent sea-whip</name>
    <dbReference type="NCBI Taxonomy" id="317549"/>
    <lineage>
        <taxon>Eukaryota</taxon>
        <taxon>Metazoa</taxon>
        <taxon>Cnidaria</taxon>
        <taxon>Anthozoa</taxon>
        <taxon>Octocorallia</taxon>
        <taxon>Malacalcyonacea</taxon>
        <taxon>Plexauridae</taxon>
        <taxon>Paramuricea</taxon>
    </lineage>
</organism>
<keyword evidence="1" id="KW-0677">Repeat</keyword>
<evidence type="ECO:0000256" key="1">
    <source>
        <dbReference type="ARBA" id="ARBA00022737"/>
    </source>
</evidence>
<name>A0A6S7IKT9_PARCT</name>
<dbReference type="PRINTS" id="PR01415">
    <property type="entry name" value="ANKYRIN"/>
</dbReference>
<keyword evidence="2" id="KW-0040">ANK repeat</keyword>
<keyword evidence="4" id="KW-1185">Reference proteome</keyword>
<dbReference type="SUPFAM" id="SSF48403">
    <property type="entry name" value="Ankyrin repeat"/>
    <property type="match status" value="1"/>
</dbReference>
<dbReference type="Pfam" id="PF00023">
    <property type="entry name" value="Ank"/>
    <property type="match status" value="1"/>
</dbReference>
<dbReference type="AlphaFoldDB" id="A0A6S7IKT9"/>
<dbReference type="PROSITE" id="PS50297">
    <property type="entry name" value="ANK_REP_REGION"/>
    <property type="match status" value="3"/>
</dbReference>
<dbReference type="InterPro" id="IPR002110">
    <property type="entry name" value="Ankyrin_rpt"/>
</dbReference>
<dbReference type="Gene3D" id="1.25.40.20">
    <property type="entry name" value="Ankyrin repeat-containing domain"/>
    <property type="match status" value="1"/>
</dbReference>
<dbReference type="Proteomes" id="UP001152795">
    <property type="component" value="Unassembled WGS sequence"/>
</dbReference>